<accession>A0ABP7KP09</accession>
<dbReference type="Pfam" id="PF08450">
    <property type="entry name" value="SGL"/>
    <property type="match status" value="1"/>
</dbReference>
<dbReference type="Proteomes" id="UP001501803">
    <property type="component" value="Unassembled WGS sequence"/>
</dbReference>
<comment type="similarity">
    <text evidence="1">Belongs to the SMP-30/CGR1 family.</text>
</comment>
<gene>
    <name evidence="3" type="ORF">GCM10022381_27990</name>
</gene>
<reference evidence="4" key="1">
    <citation type="journal article" date="2019" name="Int. J. Syst. Evol. Microbiol.">
        <title>The Global Catalogue of Microorganisms (GCM) 10K type strain sequencing project: providing services to taxonomists for standard genome sequencing and annotation.</title>
        <authorList>
            <consortium name="The Broad Institute Genomics Platform"/>
            <consortium name="The Broad Institute Genome Sequencing Center for Infectious Disease"/>
            <person name="Wu L."/>
            <person name="Ma J."/>
        </authorList>
    </citation>
    <scope>NUCLEOTIDE SEQUENCE [LARGE SCALE GENOMIC DNA]</scope>
    <source>
        <strain evidence="4">JCM 17021</strain>
    </source>
</reference>
<dbReference type="InterPro" id="IPR011042">
    <property type="entry name" value="6-blade_b-propeller_TolB-like"/>
</dbReference>
<dbReference type="PRINTS" id="PR01790">
    <property type="entry name" value="SMP30FAMILY"/>
</dbReference>
<comment type="caution">
    <text evidence="3">The sequence shown here is derived from an EMBL/GenBank/DDBJ whole genome shotgun (WGS) entry which is preliminary data.</text>
</comment>
<evidence type="ECO:0000259" key="2">
    <source>
        <dbReference type="Pfam" id="PF08450"/>
    </source>
</evidence>
<dbReference type="EMBL" id="BAABCN010000008">
    <property type="protein sequence ID" value="GAA3884211.1"/>
    <property type="molecule type" value="Genomic_DNA"/>
</dbReference>
<dbReference type="PANTHER" id="PTHR10907">
    <property type="entry name" value="REGUCALCIN"/>
    <property type="match status" value="1"/>
</dbReference>
<sequence>MSSQMNERIIEISTVGERRSIVGEGPLWDPEAGVLYHVDLLGQRVVRYDPGDASILEWVTPELVAAVAPTGAGSLAVALGQGFHLLNLSTGLFTLVAEAGCHAEAQLTDGKVDRAGRFVAVSSHLGFRDGVGAIHQLRDDGTVRILDEGFILGNGPCWSPDGSIFYLSDSIRGLIYAYDYDLDSGDLGARRIFADTRALGGMPDGATVDVDGRIWVVMHGSPYIIVFETDGTVAERFRMPTTGISSLAFGGEGLRDLYVTSLDPSRVPRDDAPDEVEPDRGVGLLYRVRGTGGRGIAETAVHLAGQVAEAVIADSASVKE</sequence>
<dbReference type="Gene3D" id="2.120.10.30">
    <property type="entry name" value="TolB, C-terminal domain"/>
    <property type="match status" value="1"/>
</dbReference>
<dbReference type="InterPro" id="IPR005511">
    <property type="entry name" value="SMP-30"/>
</dbReference>
<evidence type="ECO:0000256" key="1">
    <source>
        <dbReference type="ARBA" id="ARBA00008853"/>
    </source>
</evidence>
<keyword evidence="4" id="KW-1185">Reference proteome</keyword>
<evidence type="ECO:0000313" key="3">
    <source>
        <dbReference type="EMBL" id="GAA3884211.1"/>
    </source>
</evidence>
<protein>
    <submittedName>
        <fullName evidence="3">SMP-30/gluconolactonase/LRE family protein</fullName>
    </submittedName>
</protein>
<name>A0ABP7KP09_9MICO</name>
<organism evidence="3 4">
    <name type="scientific">Leifsonia kafniensis</name>
    <dbReference type="NCBI Taxonomy" id="475957"/>
    <lineage>
        <taxon>Bacteria</taxon>
        <taxon>Bacillati</taxon>
        <taxon>Actinomycetota</taxon>
        <taxon>Actinomycetes</taxon>
        <taxon>Micrococcales</taxon>
        <taxon>Microbacteriaceae</taxon>
        <taxon>Leifsonia</taxon>
    </lineage>
</organism>
<dbReference type="SUPFAM" id="SSF63829">
    <property type="entry name" value="Calcium-dependent phosphotriesterase"/>
    <property type="match status" value="1"/>
</dbReference>
<dbReference type="PANTHER" id="PTHR10907:SF47">
    <property type="entry name" value="REGUCALCIN"/>
    <property type="match status" value="1"/>
</dbReference>
<dbReference type="InterPro" id="IPR013658">
    <property type="entry name" value="SGL"/>
</dbReference>
<dbReference type="RefSeq" id="WP_345067800.1">
    <property type="nucleotide sequence ID" value="NZ_BAABCN010000008.1"/>
</dbReference>
<feature type="domain" description="SMP-30/Gluconolactonase/LRE-like region" evidence="2">
    <location>
        <begin position="22"/>
        <end position="262"/>
    </location>
</feature>
<evidence type="ECO:0000313" key="4">
    <source>
        <dbReference type="Proteomes" id="UP001501803"/>
    </source>
</evidence>
<proteinExistence type="inferred from homology"/>